<dbReference type="SUPFAM" id="SSF51735">
    <property type="entry name" value="NAD(P)-binding Rossmann-fold domains"/>
    <property type="match status" value="1"/>
</dbReference>
<dbReference type="Proteomes" id="UP000622687">
    <property type="component" value="Unassembled WGS sequence"/>
</dbReference>
<feature type="domain" description="Pyrroline-5-carboxylate reductase dimerisation" evidence="11">
    <location>
        <begin position="170"/>
        <end position="273"/>
    </location>
</feature>
<evidence type="ECO:0000256" key="9">
    <source>
        <dbReference type="RuleBase" id="RU003903"/>
    </source>
</evidence>
<reference evidence="12" key="1">
    <citation type="submission" date="2020-12" db="EMBL/GenBank/DDBJ databases">
        <title>Clostridium thailandense sp. nov., a novel acetogenic bacterium isolated from peat land soil in Thailand.</title>
        <authorList>
            <person name="Chaikitkaew S."/>
            <person name="Birkeland N.K."/>
        </authorList>
    </citation>
    <scope>NUCLEOTIDE SEQUENCE</scope>
    <source>
        <strain evidence="12">DSM 17425</strain>
    </source>
</reference>
<evidence type="ECO:0000256" key="7">
    <source>
        <dbReference type="NCBIfam" id="TIGR00112"/>
    </source>
</evidence>
<feature type="binding site" evidence="8">
    <location>
        <begin position="11"/>
        <end position="16"/>
    </location>
    <ligand>
        <name>NADP(+)</name>
        <dbReference type="ChEBI" id="CHEBI:58349"/>
    </ligand>
</feature>
<keyword evidence="6 9" id="KW-0028">Amino-acid biosynthesis</keyword>
<dbReference type="PANTHER" id="PTHR11645">
    <property type="entry name" value="PYRROLINE-5-CARBOXYLATE REDUCTASE"/>
    <property type="match status" value="1"/>
</dbReference>
<feature type="domain" description="Pyrroline-5-carboxylate reductase catalytic N-terminal" evidence="10">
    <location>
        <begin position="7"/>
        <end position="106"/>
    </location>
</feature>
<feature type="binding site" evidence="8">
    <location>
        <begin position="78"/>
        <end position="81"/>
    </location>
    <ligand>
        <name>NADP(+)</name>
        <dbReference type="ChEBI" id="CHEBI:58349"/>
    </ligand>
</feature>
<comment type="function">
    <text evidence="5 6">Catalyzes the reduction of 1-pyrroline-5-carboxylate (PCA) to L-proline.</text>
</comment>
<evidence type="ECO:0000256" key="4">
    <source>
        <dbReference type="ARBA" id="ARBA00023002"/>
    </source>
</evidence>
<dbReference type="PANTHER" id="PTHR11645:SF0">
    <property type="entry name" value="PYRROLINE-5-CARBOXYLATE REDUCTASE 3"/>
    <property type="match status" value="1"/>
</dbReference>
<keyword evidence="4 6" id="KW-0560">Oxidoreductase</keyword>
<dbReference type="NCBIfam" id="TIGR00112">
    <property type="entry name" value="proC"/>
    <property type="match status" value="1"/>
</dbReference>
<dbReference type="GO" id="GO:0055129">
    <property type="term" value="P:L-proline biosynthetic process"/>
    <property type="evidence" value="ECO:0007669"/>
    <property type="project" value="UniProtKB-UniRule"/>
</dbReference>
<dbReference type="EC" id="1.5.1.2" evidence="6 7"/>
<evidence type="ECO:0000256" key="8">
    <source>
        <dbReference type="PIRSR" id="PIRSR000193-1"/>
    </source>
</evidence>
<dbReference type="GO" id="GO:0004735">
    <property type="term" value="F:pyrroline-5-carboxylate reductase activity"/>
    <property type="evidence" value="ECO:0007669"/>
    <property type="project" value="UniProtKB-UniRule"/>
</dbReference>
<comment type="caution">
    <text evidence="12">The sequence shown here is derived from an EMBL/GenBank/DDBJ whole genome shotgun (WGS) entry which is preliminary data.</text>
</comment>
<comment type="catalytic activity">
    <reaction evidence="6">
        <text>L-proline + NAD(+) = (S)-1-pyrroline-5-carboxylate + NADH + 2 H(+)</text>
        <dbReference type="Rhea" id="RHEA:14105"/>
        <dbReference type="ChEBI" id="CHEBI:15378"/>
        <dbReference type="ChEBI" id="CHEBI:17388"/>
        <dbReference type="ChEBI" id="CHEBI:57540"/>
        <dbReference type="ChEBI" id="CHEBI:57945"/>
        <dbReference type="ChEBI" id="CHEBI:60039"/>
        <dbReference type="EC" id="1.5.1.2"/>
    </reaction>
</comment>
<name>A0A934HMW7_9CLOT</name>
<evidence type="ECO:0000256" key="2">
    <source>
        <dbReference type="ARBA" id="ARBA00022650"/>
    </source>
</evidence>
<comment type="subcellular location">
    <subcellularLocation>
        <location evidence="6">Cytoplasm</location>
    </subcellularLocation>
</comment>
<evidence type="ECO:0000313" key="12">
    <source>
        <dbReference type="EMBL" id="MBI6871206.1"/>
    </source>
</evidence>
<keyword evidence="3 6" id="KW-0521">NADP</keyword>
<organism evidence="12 13">
    <name type="scientific">Clostridium aciditolerans</name>
    <dbReference type="NCBI Taxonomy" id="339861"/>
    <lineage>
        <taxon>Bacteria</taxon>
        <taxon>Bacillati</taxon>
        <taxon>Bacillota</taxon>
        <taxon>Clostridia</taxon>
        <taxon>Eubacteriales</taxon>
        <taxon>Clostridiaceae</taxon>
        <taxon>Clostridium</taxon>
    </lineage>
</organism>
<comment type="pathway">
    <text evidence="6 9">Amino-acid biosynthesis; L-proline biosynthesis; L-proline from L-glutamate 5-semialdehyde: step 1/1.</text>
</comment>
<keyword evidence="13" id="KW-1185">Reference proteome</keyword>
<comment type="catalytic activity">
    <reaction evidence="6 9">
        <text>L-proline + NADP(+) = (S)-1-pyrroline-5-carboxylate + NADPH + 2 H(+)</text>
        <dbReference type="Rhea" id="RHEA:14109"/>
        <dbReference type="ChEBI" id="CHEBI:15378"/>
        <dbReference type="ChEBI" id="CHEBI:17388"/>
        <dbReference type="ChEBI" id="CHEBI:57783"/>
        <dbReference type="ChEBI" id="CHEBI:58349"/>
        <dbReference type="ChEBI" id="CHEBI:60039"/>
        <dbReference type="EC" id="1.5.1.2"/>
    </reaction>
</comment>
<dbReference type="InterPro" id="IPR008927">
    <property type="entry name" value="6-PGluconate_DH-like_C_sf"/>
</dbReference>
<gene>
    <name evidence="6 12" type="primary">proC</name>
    <name evidence="12" type="ORF">I6U51_00615</name>
</gene>
<dbReference type="HAMAP" id="MF_01925">
    <property type="entry name" value="P5C_reductase"/>
    <property type="match status" value="1"/>
</dbReference>
<evidence type="ECO:0000259" key="10">
    <source>
        <dbReference type="Pfam" id="PF03807"/>
    </source>
</evidence>
<evidence type="ECO:0000256" key="5">
    <source>
        <dbReference type="ARBA" id="ARBA00058118"/>
    </source>
</evidence>
<dbReference type="InterPro" id="IPR036291">
    <property type="entry name" value="NAD(P)-bd_dom_sf"/>
</dbReference>
<comment type="similarity">
    <text evidence="1 6 9">Belongs to the pyrroline-5-carboxylate reductase family.</text>
</comment>
<dbReference type="InterPro" id="IPR029036">
    <property type="entry name" value="P5CR_dimer"/>
</dbReference>
<dbReference type="GO" id="GO:0005737">
    <property type="term" value="C:cytoplasm"/>
    <property type="evidence" value="ECO:0007669"/>
    <property type="project" value="UniProtKB-SubCell"/>
</dbReference>
<evidence type="ECO:0000256" key="6">
    <source>
        <dbReference type="HAMAP-Rule" id="MF_01925"/>
    </source>
</evidence>
<keyword evidence="2 6" id="KW-0641">Proline biosynthesis</keyword>
<dbReference type="EMBL" id="JAEEGB010000001">
    <property type="protein sequence ID" value="MBI6871206.1"/>
    <property type="molecule type" value="Genomic_DNA"/>
</dbReference>
<dbReference type="InterPro" id="IPR053790">
    <property type="entry name" value="P5CR-like_CS"/>
</dbReference>
<dbReference type="PIRSF" id="PIRSF000193">
    <property type="entry name" value="Pyrrol-5-carb_rd"/>
    <property type="match status" value="1"/>
</dbReference>
<evidence type="ECO:0000313" key="13">
    <source>
        <dbReference type="Proteomes" id="UP000622687"/>
    </source>
</evidence>
<dbReference type="InterPro" id="IPR000304">
    <property type="entry name" value="Pyrroline-COOH_reductase"/>
</dbReference>
<dbReference type="Pfam" id="PF14748">
    <property type="entry name" value="P5CR_dimer"/>
    <property type="match status" value="1"/>
</dbReference>
<sequence>MSKLGKKFGFIGGGQMGEAIIKGIINAGLCSTEDIYVMDILNSRLEYLKENLCIVNSSSDRSAGYDYLINNCDIIMLAVKPQSLKEVLENIKNCKWNERHMIISIVGGAKTSTIEKYLEQVPVVRVIPNTPMLVNIGASGLALGKNAVQQHGEIALYIFKALGVAYLVPEALIDPITSVSGCGPAYIYMLIEAMADGGVEMGLTRDMAQTLAAQTVMGAAKMVLETGDHPGKLKDKVCSPGGSTIAGVRALEQGGFRGIVMNAIEAGKVRMEEVGKKAD</sequence>
<keyword evidence="6" id="KW-0963">Cytoplasm</keyword>
<dbReference type="FunFam" id="1.10.3730.10:FF:000001">
    <property type="entry name" value="Pyrroline-5-carboxylate reductase"/>
    <property type="match status" value="1"/>
</dbReference>
<evidence type="ECO:0000256" key="3">
    <source>
        <dbReference type="ARBA" id="ARBA00022857"/>
    </source>
</evidence>
<dbReference type="Gene3D" id="3.40.50.720">
    <property type="entry name" value="NAD(P)-binding Rossmann-like Domain"/>
    <property type="match status" value="1"/>
</dbReference>
<dbReference type="PROSITE" id="PS00521">
    <property type="entry name" value="P5CR"/>
    <property type="match status" value="1"/>
</dbReference>
<dbReference type="RefSeq" id="WP_211140664.1">
    <property type="nucleotide sequence ID" value="NZ_JAEEGB010000001.1"/>
</dbReference>
<protein>
    <recommendedName>
        <fullName evidence="6 7">Pyrroline-5-carboxylate reductase</fullName>
        <shortName evidence="6">P5C reductase</shortName>
        <shortName evidence="6">P5CR</shortName>
        <ecNumber evidence="6 7">1.5.1.2</ecNumber>
    </recommendedName>
    <alternativeName>
        <fullName evidence="6">PCA reductase</fullName>
    </alternativeName>
</protein>
<dbReference type="InterPro" id="IPR028939">
    <property type="entry name" value="P5C_Rdtase_cat_N"/>
</dbReference>
<accession>A0A934HMW7</accession>
<dbReference type="Gene3D" id="1.10.3730.10">
    <property type="entry name" value="ProC C-terminal domain-like"/>
    <property type="match status" value="1"/>
</dbReference>
<dbReference type="Pfam" id="PF03807">
    <property type="entry name" value="F420_oxidored"/>
    <property type="match status" value="1"/>
</dbReference>
<dbReference type="AlphaFoldDB" id="A0A934HMW7"/>
<dbReference type="SUPFAM" id="SSF48179">
    <property type="entry name" value="6-phosphogluconate dehydrogenase C-terminal domain-like"/>
    <property type="match status" value="1"/>
</dbReference>
<proteinExistence type="inferred from homology"/>
<evidence type="ECO:0000256" key="1">
    <source>
        <dbReference type="ARBA" id="ARBA00005525"/>
    </source>
</evidence>
<evidence type="ECO:0000259" key="11">
    <source>
        <dbReference type="Pfam" id="PF14748"/>
    </source>
</evidence>